<evidence type="ECO:0000256" key="1">
    <source>
        <dbReference type="SAM" id="MobiDB-lite"/>
    </source>
</evidence>
<sequence length="84" mass="8992">MSSMSSMSMSPPPPSDLGTYSRSMHQHTKRQMEQASQLRHHDNSQPTNNGTSSQSGPSAMPNGVAGAGASSRRHRSPGDYGYQT</sequence>
<gene>
    <name evidence="2" type="ORF">QBC46DRAFT_337023</name>
</gene>
<protein>
    <submittedName>
        <fullName evidence="2">Uncharacterized protein</fullName>
    </submittedName>
</protein>
<evidence type="ECO:0000313" key="3">
    <source>
        <dbReference type="Proteomes" id="UP001303473"/>
    </source>
</evidence>
<keyword evidence="3" id="KW-1185">Reference proteome</keyword>
<organism evidence="2 3">
    <name type="scientific">Diplogelasinospora grovesii</name>
    <dbReference type="NCBI Taxonomy" id="303347"/>
    <lineage>
        <taxon>Eukaryota</taxon>
        <taxon>Fungi</taxon>
        <taxon>Dikarya</taxon>
        <taxon>Ascomycota</taxon>
        <taxon>Pezizomycotina</taxon>
        <taxon>Sordariomycetes</taxon>
        <taxon>Sordariomycetidae</taxon>
        <taxon>Sordariales</taxon>
        <taxon>Diplogelasinosporaceae</taxon>
        <taxon>Diplogelasinospora</taxon>
    </lineage>
</organism>
<accession>A0AAN6NG42</accession>
<dbReference type="AlphaFoldDB" id="A0AAN6NG42"/>
<evidence type="ECO:0000313" key="2">
    <source>
        <dbReference type="EMBL" id="KAK3945172.1"/>
    </source>
</evidence>
<feature type="compositionally biased region" description="Polar residues" evidence="1">
    <location>
        <begin position="44"/>
        <end position="57"/>
    </location>
</feature>
<comment type="caution">
    <text evidence="2">The sequence shown here is derived from an EMBL/GenBank/DDBJ whole genome shotgun (WGS) entry which is preliminary data.</text>
</comment>
<dbReference type="EMBL" id="MU853756">
    <property type="protein sequence ID" value="KAK3945172.1"/>
    <property type="molecule type" value="Genomic_DNA"/>
</dbReference>
<proteinExistence type="predicted"/>
<reference evidence="3" key="1">
    <citation type="journal article" date="2023" name="Mol. Phylogenet. Evol.">
        <title>Genome-scale phylogeny and comparative genomics of the fungal order Sordariales.</title>
        <authorList>
            <person name="Hensen N."/>
            <person name="Bonometti L."/>
            <person name="Westerberg I."/>
            <person name="Brannstrom I.O."/>
            <person name="Guillou S."/>
            <person name="Cros-Aarteil S."/>
            <person name="Calhoun S."/>
            <person name="Haridas S."/>
            <person name="Kuo A."/>
            <person name="Mondo S."/>
            <person name="Pangilinan J."/>
            <person name="Riley R."/>
            <person name="LaButti K."/>
            <person name="Andreopoulos B."/>
            <person name="Lipzen A."/>
            <person name="Chen C."/>
            <person name="Yan M."/>
            <person name="Daum C."/>
            <person name="Ng V."/>
            <person name="Clum A."/>
            <person name="Steindorff A."/>
            <person name="Ohm R.A."/>
            <person name="Martin F."/>
            <person name="Silar P."/>
            <person name="Natvig D.O."/>
            <person name="Lalanne C."/>
            <person name="Gautier V."/>
            <person name="Ament-Velasquez S.L."/>
            <person name="Kruys A."/>
            <person name="Hutchinson M.I."/>
            <person name="Powell A.J."/>
            <person name="Barry K."/>
            <person name="Miller A.N."/>
            <person name="Grigoriev I.V."/>
            <person name="Debuchy R."/>
            <person name="Gladieux P."/>
            <person name="Hiltunen Thoren M."/>
            <person name="Johannesson H."/>
        </authorList>
    </citation>
    <scope>NUCLEOTIDE SEQUENCE [LARGE SCALE GENOMIC DNA]</scope>
    <source>
        <strain evidence="3">CBS 340.73</strain>
    </source>
</reference>
<dbReference type="Proteomes" id="UP001303473">
    <property type="component" value="Unassembled WGS sequence"/>
</dbReference>
<name>A0AAN6NG42_9PEZI</name>
<feature type="region of interest" description="Disordered" evidence="1">
    <location>
        <begin position="1"/>
        <end position="84"/>
    </location>
</feature>